<dbReference type="PANTHER" id="PTHR43617:SF20">
    <property type="entry name" value="N-ALPHA-ACETYLTRANSFERASE RIMI"/>
    <property type="match status" value="1"/>
</dbReference>
<organism evidence="2">
    <name type="scientific">Oscillatoriales cyanobacterium SpSt-418</name>
    <dbReference type="NCBI Taxonomy" id="2282169"/>
    <lineage>
        <taxon>Bacteria</taxon>
        <taxon>Bacillati</taxon>
        <taxon>Cyanobacteriota</taxon>
        <taxon>Cyanophyceae</taxon>
        <taxon>Oscillatoriophycideae</taxon>
        <taxon>Oscillatoriales</taxon>
    </lineage>
</organism>
<dbReference type="AlphaFoldDB" id="A0A7C3KIC4"/>
<name>A0A7C3KIC4_9CYAN</name>
<dbReference type="GO" id="GO:0016747">
    <property type="term" value="F:acyltransferase activity, transferring groups other than amino-acyl groups"/>
    <property type="evidence" value="ECO:0007669"/>
    <property type="project" value="InterPro"/>
</dbReference>
<dbReference type="InterPro" id="IPR050276">
    <property type="entry name" value="MshD_Acetyltransferase"/>
</dbReference>
<feature type="domain" description="N-acetyltransferase" evidence="1">
    <location>
        <begin position="3"/>
        <end position="162"/>
    </location>
</feature>
<evidence type="ECO:0000259" key="1">
    <source>
        <dbReference type="PROSITE" id="PS51186"/>
    </source>
</evidence>
<sequence>MQYTIRALTNDDEPIVWEMLMHAAHESEITAVQSQVSLVGYAANWGRAGDMGFVAVCEQQPIGAAWLRLWKGQERGFGYIADEIPELAIAVLPEYYGNGIGSNLLLQLIEAASKSYPAISLNVRDDNPAVRLYQRVGFVKVAGSEAPNRVGGTSFNMLYRFN</sequence>
<keyword evidence="2" id="KW-0808">Transferase</keyword>
<comment type="caution">
    <text evidence="2">The sequence shown here is derived from an EMBL/GenBank/DDBJ whole genome shotgun (WGS) entry which is preliminary data.</text>
</comment>
<dbReference type="Gene3D" id="3.40.630.30">
    <property type="match status" value="1"/>
</dbReference>
<dbReference type="Pfam" id="PF00583">
    <property type="entry name" value="Acetyltransf_1"/>
    <property type="match status" value="1"/>
</dbReference>
<gene>
    <name evidence="2" type="ORF">ENR64_23555</name>
</gene>
<evidence type="ECO:0000313" key="2">
    <source>
        <dbReference type="EMBL" id="HFN00672.1"/>
    </source>
</evidence>
<dbReference type="EMBL" id="DSRU01000336">
    <property type="protein sequence ID" value="HFN00672.1"/>
    <property type="molecule type" value="Genomic_DNA"/>
</dbReference>
<reference evidence="2" key="1">
    <citation type="journal article" date="2020" name="mSystems">
        <title>Genome- and Community-Level Interaction Insights into Carbon Utilization and Element Cycling Functions of Hydrothermarchaeota in Hydrothermal Sediment.</title>
        <authorList>
            <person name="Zhou Z."/>
            <person name="Liu Y."/>
            <person name="Xu W."/>
            <person name="Pan J."/>
            <person name="Luo Z.H."/>
            <person name="Li M."/>
        </authorList>
    </citation>
    <scope>NUCLEOTIDE SEQUENCE [LARGE SCALE GENOMIC DNA]</scope>
    <source>
        <strain evidence="2">SpSt-418</strain>
    </source>
</reference>
<accession>A0A7C3KIC4</accession>
<dbReference type="CDD" id="cd04301">
    <property type="entry name" value="NAT_SF"/>
    <property type="match status" value="1"/>
</dbReference>
<dbReference type="InterPro" id="IPR016181">
    <property type="entry name" value="Acyl_CoA_acyltransferase"/>
</dbReference>
<dbReference type="PANTHER" id="PTHR43617">
    <property type="entry name" value="L-AMINO ACID N-ACETYLTRANSFERASE"/>
    <property type="match status" value="1"/>
</dbReference>
<dbReference type="SUPFAM" id="SSF55729">
    <property type="entry name" value="Acyl-CoA N-acyltransferases (Nat)"/>
    <property type="match status" value="1"/>
</dbReference>
<dbReference type="PROSITE" id="PS51186">
    <property type="entry name" value="GNAT"/>
    <property type="match status" value="1"/>
</dbReference>
<dbReference type="InterPro" id="IPR000182">
    <property type="entry name" value="GNAT_dom"/>
</dbReference>
<proteinExistence type="predicted"/>
<protein>
    <submittedName>
        <fullName evidence="2">GNAT family N-acetyltransferase</fullName>
    </submittedName>
</protein>